<feature type="binding site" evidence="8">
    <location>
        <position position="120"/>
    </location>
    <ligand>
        <name>Mg(2+)</name>
        <dbReference type="ChEBI" id="CHEBI:18420"/>
        <label>1</label>
    </ligand>
</feature>
<comment type="function">
    <text evidence="8">Catalyzes the transfer of the phosphoribosyl group of 5-phosphorylribose-1-pyrophosphate (PRPP) to anthranilate to yield N-(5'-phosphoribosyl)-anthranilate (PRA).</text>
</comment>
<name>A0A7J4JL85_9ARCH</name>
<dbReference type="GO" id="GO:0004048">
    <property type="term" value="F:anthranilate phosphoribosyltransferase activity"/>
    <property type="evidence" value="ECO:0007669"/>
    <property type="project" value="UniProtKB-UniRule"/>
</dbReference>
<evidence type="ECO:0000256" key="6">
    <source>
        <dbReference type="ARBA" id="ARBA00022822"/>
    </source>
</evidence>
<reference evidence="13" key="1">
    <citation type="journal article" date="2020" name="bioRxiv">
        <title>A rank-normalized archaeal taxonomy based on genome phylogeny resolves widespread incomplete and uneven classifications.</title>
        <authorList>
            <person name="Rinke C."/>
            <person name="Chuvochina M."/>
            <person name="Mussig A.J."/>
            <person name="Chaumeil P.-A."/>
            <person name="Waite D.W."/>
            <person name="Whitman W.B."/>
            <person name="Parks D.H."/>
            <person name="Hugenholtz P."/>
        </authorList>
    </citation>
    <scope>NUCLEOTIDE SEQUENCE [LARGE SCALE GENOMIC DNA]</scope>
</reference>
<feature type="binding site" evidence="8">
    <location>
        <position position="108"/>
    </location>
    <ligand>
        <name>5-phospho-alpha-D-ribose 1-diphosphate</name>
        <dbReference type="ChEBI" id="CHEBI:58017"/>
    </ligand>
</feature>
<comment type="caution">
    <text evidence="8">Lacks conserved residue(s) required for the propagation of feature annotation.</text>
</comment>
<dbReference type="AlphaFoldDB" id="A0A7J4JL85"/>
<protein>
    <recommendedName>
        <fullName evidence="2 8">Anthranilate phosphoribosyltransferase</fullName>
        <ecNumber evidence="2 8">2.4.2.18</ecNumber>
    </recommendedName>
</protein>
<feature type="binding site" evidence="8">
    <location>
        <begin position="136"/>
        <end position="144"/>
    </location>
    <ligand>
        <name>5-phospho-alpha-D-ribose 1-diphosphate</name>
        <dbReference type="ChEBI" id="CHEBI:58017"/>
    </ligand>
</feature>
<dbReference type="InterPro" id="IPR036320">
    <property type="entry name" value="Glycosyl_Trfase_fam3_N_dom_sf"/>
</dbReference>
<dbReference type="SUPFAM" id="SSF52418">
    <property type="entry name" value="Nucleoside phosphorylase/phosphoribosyltransferase catalytic domain"/>
    <property type="match status" value="1"/>
</dbReference>
<feature type="binding site" evidence="8">
    <location>
        <position position="261"/>
    </location>
    <ligand>
        <name>Mg(2+)</name>
        <dbReference type="ChEBI" id="CHEBI:18420"/>
        <label>2</label>
    </ligand>
</feature>
<reference evidence="12" key="2">
    <citation type="submission" date="2021-03" db="EMBL/GenBank/DDBJ databases">
        <authorList>
            <person name="Jaffe A."/>
        </authorList>
    </citation>
    <scope>NUCLEOTIDE SEQUENCE</scope>
    <source>
        <strain evidence="12">RIFCSPLOWO2_01_FULL_58_19</strain>
    </source>
</reference>
<evidence type="ECO:0000256" key="4">
    <source>
        <dbReference type="ARBA" id="ARBA00022676"/>
    </source>
</evidence>
<feature type="binding site" evidence="8">
    <location>
        <position position="261"/>
    </location>
    <ligand>
        <name>Mg(2+)</name>
        <dbReference type="ChEBI" id="CHEBI:18420"/>
        <label>1</label>
    </ligand>
</feature>
<feature type="domain" description="Glycosyl transferase family 3" evidence="9">
    <location>
        <begin position="101"/>
        <end position="359"/>
    </location>
</feature>
<keyword evidence="7 8" id="KW-0057">Aromatic amino acid biosynthesis</keyword>
<dbReference type="UniPathway" id="UPA00035">
    <property type="reaction ID" value="UER00041"/>
</dbReference>
<comment type="pathway">
    <text evidence="1 8">Amino-acid biosynthesis; L-tryptophan biosynthesis; L-tryptophan from chorismate: step 2/5.</text>
</comment>
<feature type="binding site" evidence="8">
    <location>
        <begin position="111"/>
        <end position="112"/>
    </location>
    <ligand>
        <name>5-phospho-alpha-D-ribose 1-diphosphate</name>
        <dbReference type="ChEBI" id="CHEBI:58017"/>
    </ligand>
</feature>
<dbReference type="InterPro" id="IPR035902">
    <property type="entry name" value="Nuc_phospho_transferase"/>
</dbReference>
<keyword evidence="8" id="KW-0460">Magnesium</keyword>
<dbReference type="InterPro" id="IPR017459">
    <property type="entry name" value="Glycosyl_Trfase_fam3_N_dom"/>
</dbReference>
<dbReference type="SUPFAM" id="SSF47648">
    <property type="entry name" value="Nucleoside phosphorylase/phosphoribosyltransferase N-terminal domain"/>
    <property type="match status" value="1"/>
</dbReference>
<dbReference type="EC" id="2.4.2.18" evidence="2 8"/>
<evidence type="ECO:0000256" key="5">
    <source>
        <dbReference type="ARBA" id="ARBA00022679"/>
    </source>
</evidence>
<evidence type="ECO:0000259" key="9">
    <source>
        <dbReference type="Pfam" id="PF00591"/>
    </source>
</evidence>
<feature type="binding site" evidence="8">
    <location>
        <position position="148"/>
    </location>
    <ligand>
        <name>5-phospho-alpha-D-ribose 1-diphosphate</name>
        <dbReference type="ChEBI" id="CHEBI:58017"/>
    </ligand>
</feature>
<dbReference type="InterPro" id="IPR005940">
    <property type="entry name" value="Anthranilate_Pribosyl_Tfrase"/>
</dbReference>
<dbReference type="EMBL" id="JAGVWE010000004">
    <property type="protein sequence ID" value="MBS3063243.1"/>
    <property type="molecule type" value="Genomic_DNA"/>
</dbReference>
<dbReference type="EMBL" id="DUGH01000160">
    <property type="protein sequence ID" value="HIH17065.1"/>
    <property type="molecule type" value="Genomic_DNA"/>
</dbReference>
<comment type="similarity">
    <text evidence="8">Belongs to the anthranilate phosphoribosyltransferase family.</text>
</comment>
<dbReference type="NCBIfam" id="TIGR01245">
    <property type="entry name" value="trpD"/>
    <property type="match status" value="1"/>
</dbReference>
<evidence type="ECO:0000256" key="3">
    <source>
        <dbReference type="ARBA" id="ARBA00022605"/>
    </source>
</evidence>
<dbReference type="PANTHER" id="PTHR43285">
    <property type="entry name" value="ANTHRANILATE PHOSPHORIBOSYLTRANSFERASE"/>
    <property type="match status" value="1"/>
</dbReference>
<sequence>MARPVFPPAFSKRLLTLEGIYFGSGLESPLKSALSQAIDGKLSPTALGEGLRQILSGQATDAQTACLLTCLRLQGLEAPQLVAAVLALQEFMHAIHPNGDQPLLDIVGTGGDQAGTFNVSTASMFAAAGAGCRVAKHGNRGFTSKTGAADVLEKLGVNIGLSPAASARLLEETGACFLFAPTFHPALAYVAGVRRELGFRTLFNLLGPLANPANASTRLVGANSPENARVLAKALQRLGLAHCLVVHGSQGTASRAPGLDELSTLGKNLCIEVKGKASKEFFLRPAEFGFKPAALADLQVHSVDESAAAVLSVLRGEAGAKRDVVLFNAGAAIHVNGLAGSIAEGMALARGSIDSGQALEKLEQLKVKSNALA</sequence>
<evidence type="ECO:0000313" key="12">
    <source>
        <dbReference type="EMBL" id="MBS3063243.1"/>
    </source>
</evidence>
<feature type="binding site" evidence="8">
    <location>
        <position position="108"/>
    </location>
    <ligand>
        <name>anthranilate</name>
        <dbReference type="ChEBI" id="CHEBI:16567"/>
        <label>1</label>
    </ligand>
</feature>
<feature type="binding site" evidence="8">
    <location>
        <position position="260"/>
    </location>
    <ligand>
        <name>Mg(2+)</name>
        <dbReference type="ChEBI" id="CHEBI:18420"/>
        <label>2</label>
    </ligand>
</feature>
<evidence type="ECO:0000259" key="10">
    <source>
        <dbReference type="Pfam" id="PF02885"/>
    </source>
</evidence>
<evidence type="ECO:0000256" key="2">
    <source>
        <dbReference type="ARBA" id="ARBA00011948"/>
    </source>
</evidence>
<evidence type="ECO:0000313" key="11">
    <source>
        <dbReference type="EMBL" id="HIH17065.1"/>
    </source>
</evidence>
<gene>
    <name evidence="8 11" type="primary">trpD</name>
    <name evidence="11" type="ORF">HA252_06690</name>
    <name evidence="12" type="ORF">J4203_05185</name>
</gene>
<comment type="subunit">
    <text evidence="8">Homodimer.</text>
</comment>
<dbReference type="InterPro" id="IPR000312">
    <property type="entry name" value="Glycosyl_Trfase_fam3"/>
</dbReference>
<comment type="cofactor">
    <cofactor evidence="8">
        <name>Mg(2+)</name>
        <dbReference type="ChEBI" id="CHEBI:18420"/>
    </cofactor>
    <text evidence="8">Binds 2 magnesium ions per monomer.</text>
</comment>
<dbReference type="Proteomes" id="UP000564964">
    <property type="component" value="Unassembled WGS sequence"/>
</dbReference>
<reference evidence="12" key="3">
    <citation type="submission" date="2021-05" db="EMBL/GenBank/DDBJ databases">
        <title>Protein family content uncovers lineage relationships and bacterial pathway maintenance mechanisms in DPANN archaea.</title>
        <authorList>
            <person name="Castelle C.J."/>
            <person name="Meheust R."/>
            <person name="Jaffe A.L."/>
            <person name="Seitz K."/>
            <person name="Gong X."/>
            <person name="Baker B.J."/>
            <person name="Banfield J.F."/>
        </authorList>
    </citation>
    <scope>NUCLEOTIDE SEQUENCE</scope>
    <source>
        <strain evidence="12">RIFCSPLOWO2_01_FULL_58_19</strain>
    </source>
</reference>
<keyword evidence="5 8" id="KW-0808">Transferase</keyword>
<dbReference type="GO" id="GO:0000162">
    <property type="term" value="P:L-tryptophan biosynthetic process"/>
    <property type="evidence" value="ECO:0007669"/>
    <property type="project" value="UniProtKB-UniRule"/>
</dbReference>
<keyword evidence="3 8" id="KW-0028">Amino-acid biosynthesis</keyword>
<dbReference type="PANTHER" id="PTHR43285:SF2">
    <property type="entry name" value="ANTHRANILATE PHOSPHORIBOSYLTRANSFERASE"/>
    <property type="match status" value="1"/>
</dbReference>
<feature type="binding site" evidence="8">
    <location>
        <position position="194"/>
    </location>
    <ligand>
        <name>anthranilate</name>
        <dbReference type="ChEBI" id="CHEBI:16567"/>
        <label>2</label>
    </ligand>
</feature>
<keyword evidence="8" id="KW-0479">Metal-binding</keyword>
<feature type="binding site" evidence="8">
    <location>
        <begin position="118"/>
        <end position="121"/>
    </location>
    <ligand>
        <name>5-phospho-alpha-D-ribose 1-diphosphate</name>
        <dbReference type="ChEBI" id="CHEBI:58017"/>
    </ligand>
</feature>
<dbReference type="FunFam" id="3.40.1030.10:FF:000002">
    <property type="entry name" value="Anthranilate phosphoribosyltransferase"/>
    <property type="match status" value="1"/>
</dbReference>
<dbReference type="HAMAP" id="MF_00211">
    <property type="entry name" value="TrpD"/>
    <property type="match status" value="1"/>
</dbReference>
<dbReference type="Pfam" id="PF02885">
    <property type="entry name" value="Glycos_trans_3N"/>
    <property type="match status" value="1"/>
</dbReference>
<proteinExistence type="inferred from homology"/>
<feature type="binding site" evidence="8">
    <location>
        <position position="116"/>
    </location>
    <ligand>
        <name>5-phospho-alpha-D-ribose 1-diphosphate</name>
        <dbReference type="ChEBI" id="CHEBI:58017"/>
    </ligand>
</feature>
<dbReference type="Gene3D" id="1.20.970.10">
    <property type="entry name" value="Transferase, Pyrimidine Nucleoside Phosphorylase, Chain C"/>
    <property type="match status" value="1"/>
</dbReference>
<dbReference type="Gene3D" id="3.40.1030.10">
    <property type="entry name" value="Nucleoside phosphorylase/phosphoribosyltransferase catalytic domain"/>
    <property type="match status" value="1"/>
</dbReference>
<dbReference type="GO" id="GO:0005829">
    <property type="term" value="C:cytosol"/>
    <property type="evidence" value="ECO:0007669"/>
    <property type="project" value="TreeGrafter"/>
</dbReference>
<evidence type="ECO:0000256" key="7">
    <source>
        <dbReference type="ARBA" id="ARBA00023141"/>
    </source>
</evidence>
<feature type="domain" description="Glycosyl transferase family 3 N-terminal" evidence="10">
    <location>
        <begin position="41"/>
        <end position="91"/>
    </location>
</feature>
<evidence type="ECO:0000256" key="1">
    <source>
        <dbReference type="ARBA" id="ARBA00004907"/>
    </source>
</evidence>
<organism evidence="11 13">
    <name type="scientific">Candidatus Iainarchaeum sp</name>
    <dbReference type="NCBI Taxonomy" id="3101447"/>
    <lineage>
        <taxon>Archaea</taxon>
        <taxon>Candidatus Iainarchaeota</taxon>
        <taxon>Candidatus Iainarchaeia</taxon>
        <taxon>Candidatus Iainarchaeales</taxon>
        <taxon>Candidatus Iainarchaeaceae</taxon>
        <taxon>Candidatus Iainarchaeum</taxon>
    </lineage>
</organism>
<evidence type="ECO:0000313" key="13">
    <source>
        <dbReference type="Proteomes" id="UP000564964"/>
    </source>
</evidence>
<comment type="caution">
    <text evidence="11">The sequence shown here is derived from an EMBL/GenBank/DDBJ whole genome shotgun (WGS) entry which is preliminary data.</text>
</comment>
<dbReference type="Proteomes" id="UP000678237">
    <property type="component" value="Unassembled WGS sequence"/>
</dbReference>
<dbReference type="Pfam" id="PF00591">
    <property type="entry name" value="Glycos_transf_3"/>
    <property type="match status" value="1"/>
</dbReference>
<keyword evidence="4 8" id="KW-0328">Glycosyltransferase</keyword>
<comment type="catalytic activity">
    <reaction evidence="8">
        <text>N-(5-phospho-beta-D-ribosyl)anthranilate + diphosphate = 5-phospho-alpha-D-ribose 1-diphosphate + anthranilate</text>
        <dbReference type="Rhea" id="RHEA:11768"/>
        <dbReference type="ChEBI" id="CHEBI:16567"/>
        <dbReference type="ChEBI" id="CHEBI:18277"/>
        <dbReference type="ChEBI" id="CHEBI:33019"/>
        <dbReference type="ChEBI" id="CHEBI:58017"/>
        <dbReference type="EC" id="2.4.2.18"/>
    </reaction>
</comment>
<feature type="binding site" evidence="8">
    <location>
        <position position="139"/>
    </location>
    <ligand>
        <name>anthranilate</name>
        <dbReference type="ChEBI" id="CHEBI:16567"/>
        <label>1</label>
    </ligand>
</feature>
<evidence type="ECO:0000256" key="8">
    <source>
        <dbReference type="HAMAP-Rule" id="MF_00211"/>
    </source>
</evidence>
<dbReference type="GO" id="GO:0000287">
    <property type="term" value="F:magnesium ion binding"/>
    <property type="evidence" value="ECO:0007669"/>
    <property type="project" value="UniProtKB-UniRule"/>
</dbReference>
<keyword evidence="6 8" id="KW-0822">Tryptophan biosynthesis</keyword>
<accession>A0A7J4JL85</accession>